<dbReference type="GeneID" id="37033164"/>
<reference evidence="2 3" key="1">
    <citation type="journal article" date="2018" name="Mol. Biol. Evol.">
        <title>Broad Genomic Sampling Reveals a Smut Pathogenic Ancestry of the Fungal Clade Ustilaginomycotina.</title>
        <authorList>
            <person name="Kijpornyongpan T."/>
            <person name="Mondo S.J."/>
            <person name="Barry K."/>
            <person name="Sandor L."/>
            <person name="Lee J."/>
            <person name="Lipzen A."/>
            <person name="Pangilinan J."/>
            <person name="LaButti K."/>
            <person name="Hainaut M."/>
            <person name="Henrissat B."/>
            <person name="Grigoriev I.V."/>
            <person name="Spatafora J.W."/>
            <person name="Aime M.C."/>
        </authorList>
    </citation>
    <scope>NUCLEOTIDE SEQUENCE [LARGE SCALE GENOMIC DNA]</scope>
    <source>
        <strain evidence="2 3">MCA 4658</strain>
    </source>
</reference>
<evidence type="ECO:0000313" key="3">
    <source>
        <dbReference type="Proteomes" id="UP000245783"/>
    </source>
</evidence>
<sequence length="106" mass="10315">MPALKLISLAMLVMALCAGAIVAVVVGTPNPVSPTERRILGRDADAGAGAGAGAASSSVSTLAAAFTRRKAKAPLIGPPGSKDCPYCCVVEKGGGSATCPGPCSCE</sequence>
<feature type="signal peptide" evidence="1">
    <location>
        <begin position="1"/>
        <end position="23"/>
    </location>
</feature>
<gene>
    <name evidence="2" type="ORF">IE81DRAFT_248377</name>
</gene>
<keyword evidence="3" id="KW-1185">Reference proteome</keyword>
<dbReference type="InParanoid" id="A0A316VS99"/>
<evidence type="ECO:0000313" key="2">
    <source>
        <dbReference type="EMBL" id="PWN39928.1"/>
    </source>
</evidence>
<dbReference type="AlphaFoldDB" id="A0A316VS99"/>
<keyword evidence="1" id="KW-0732">Signal</keyword>
<dbReference type="RefSeq" id="XP_025367088.1">
    <property type="nucleotide sequence ID" value="XM_025511294.1"/>
</dbReference>
<organism evidence="2 3">
    <name type="scientific">Ceraceosorus guamensis</name>
    <dbReference type="NCBI Taxonomy" id="1522189"/>
    <lineage>
        <taxon>Eukaryota</taxon>
        <taxon>Fungi</taxon>
        <taxon>Dikarya</taxon>
        <taxon>Basidiomycota</taxon>
        <taxon>Ustilaginomycotina</taxon>
        <taxon>Exobasidiomycetes</taxon>
        <taxon>Ceraceosorales</taxon>
        <taxon>Ceraceosoraceae</taxon>
        <taxon>Ceraceosorus</taxon>
    </lineage>
</organism>
<dbReference type="Proteomes" id="UP000245783">
    <property type="component" value="Unassembled WGS sequence"/>
</dbReference>
<evidence type="ECO:0000256" key="1">
    <source>
        <dbReference type="SAM" id="SignalP"/>
    </source>
</evidence>
<accession>A0A316VS99</accession>
<dbReference type="EMBL" id="KZ819437">
    <property type="protein sequence ID" value="PWN39928.1"/>
    <property type="molecule type" value="Genomic_DNA"/>
</dbReference>
<proteinExistence type="predicted"/>
<name>A0A316VS99_9BASI</name>
<protein>
    <submittedName>
        <fullName evidence="2">Uncharacterized protein</fullName>
    </submittedName>
</protein>
<feature type="chain" id="PRO_5016329202" evidence="1">
    <location>
        <begin position="24"/>
        <end position="106"/>
    </location>
</feature>